<dbReference type="InterPro" id="IPR024829">
    <property type="entry name" value="IEX-1"/>
</dbReference>
<accession>A0A8C5FA95</accession>
<dbReference type="OMA" id="SDYQSFP"/>
<dbReference type="AlphaFoldDB" id="A0A8C5FA95"/>
<proteinExistence type="predicted"/>
<reference evidence="1" key="2">
    <citation type="submission" date="2025-09" db="UniProtKB">
        <authorList>
            <consortium name="Ensembl"/>
        </authorList>
    </citation>
    <scope>IDENTIFICATION</scope>
</reference>
<evidence type="ECO:0008006" key="3">
    <source>
        <dbReference type="Google" id="ProtNLM"/>
    </source>
</evidence>
<reference evidence="1" key="1">
    <citation type="submission" date="2025-08" db="UniProtKB">
        <authorList>
            <consortium name="Ensembl"/>
        </authorList>
    </citation>
    <scope>IDENTIFICATION</scope>
</reference>
<protein>
    <recommendedName>
        <fullName evidence="3">Radiation-inducible immediate-early gene IEX-1</fullName>
    </recommendedName>
</protein>
<sequence length="186" mass="20523">MYSRSESLTMSVRTSCPETFTFASQRATRSTQPEIFTFERIPATAAAVRSYGPLRSKKRCTRVMYPAKVRMHLPPVERSAAKRCLLALCLVLLWQIYTEEPCADTPPGSADPQVLPLRSAEDQVRRLAEVDGFSSLQLPAGEAGSSAWLSLLSNGSGGETESDRSYDHSTRNGYMVALLVYHKGSE</sequence>
<name>A0A8C5FA95_GADMO</name>
<dbReference type="Ensembl" id="ENSGMOT00000022043.2">
    <property type="protein sequence ID" value="ENSGMOP00000021525.2"/>
    <property type="gene ID" value="ENSGMOG00000020038.2"/>
</dbReference>
<dbReference type="Proteomes" id="UP000694546">
    <property type="component" value="Chromosome 11"/>
</dbReference>
<keyword evidence="2" id="KW-1185">Reference proteome</keyword>
<evidence type="ECO:0000313" key="1">
    <source>
        <dbReference type="Ensembl" id="ENSGMOP00000021525.2"/>
    </source>
</evidence>
<dbReference type="PRINTS" id="PR02100">
    <property type="entry name" value="GENEIEX1"/>
</dbReference>
<organism evidence="1 2">
    <name type="scientific">Gadus morhua</name>
    <name type="common">Atlantic cod</name>
    <dbReference type="NCBI Taxonomy" id="8049"/>
    <lineage>
        <taxon>Eukaryota</taxon>
        <taxon>Metazoa</taxon>
        <taxon>Chordata</taxon>
        <taxon>Craniata</taxon>
        <taxon>Vertebrata</taxon>
        <taxon>Euteleostomi</taxon>
        <taxon>Actinopterygii</taxon>
        <taxon>Neopterygii</taxon>
        <taxon>Teleostei</taxon>
        <taxon>Neoteleostei</taxon>
        <taxon>Acanthomorphata</taxon>
        <taxon>Zeiogadaria</taxon>
        <taxon>Gadariae</taxon>
        <taxon>Gadiformes</taxon>
        <taxon>Gadoidei</taxon>
        <taxon>Gadidae</taxon>
        <taxon>Gadus</taxon>
    </lineage>
</organism>
<dbReference type="PANTHER" id="PTHR16915">
    <property type="entry name" value="IMMEDIATE EARLY RESPONSE 3"/>
    <property type="match status" value="1"/>
</dbReference>
<dbReference type="GO" id="GO:0043066">
    <property type="term" value="P:negative regulation of apoptotic process"/>
    <property type="evidence" value="ECO:0007669"/>
    <property type="project" value="InterPro"/>
</dbReference>
<dbReference type="PANTHER" id="PTHR16915:SF0">
    <property type="entry name" value="RADIATION-INDUCIBLE IMMEDIATE-EARLY GENE IEX-1"/>
    <property type="match status" value="1"/>
</dbReference>
<dbReference type="GeneTree" id="ENSGT00940000169174"/>
<evidence type="ECO:0000313" key="2">
    <source>
        <dbReference type="Proteomes" id="UP000694546"/>
    </source>
</evidence>